<feature type="compositionally biased region" description="Basic and acidic residues" evidence="1">
    <location>
        <begin position="914"/>
        <end position="925"/>
    </location>
</feature>
<dbReference type="Proteomes" id="UP001159363">
    <property type="component" value="Chromosome 10"/>
</dbReference>
<feature type="region of interest" description="Disordered" evidence="1">
    <location>
        <begin position="958"/>
        <end position="1054"/>
    </location>
</feature>
<feature type="region of interest" description="Disordered" evidence="1">
    <location>
        <begin position="388"/>
        <end position="424"/>
    </location>
</feature>
<feature type="region of interest" description="Disordered" evidence="1">
    <location>
        <begin position="913"/>
        <end position="941"/>
    </location>
</feature>
<feature type="compositionally biased region" description="Basic and acidic residues" evidence="1">
    <location>
        <begin position="39"/>
        <end position="50"/>
    </location>
</feature>
<feature type="compositionally biased region" description="Basic and acidic residues" evidence="1">
    <location>
        <begin position="388"/>
        <end position="406"/>
    </location>
</feature>
<organism evidence="2 3">
    <name type="scientific">Dryococelus australis</name>
    <dbReference type="NCBI Taxonomy" id="614101"/>
    <lineage>
        <taxon>Eukaryota</taxon>
        <taxon>Metazoa</taxon>
        <taxon>Ecdysozoa</taxon>
        <taxon>Arthropoda</taxon>
        <taxon>Hexapoda</taxon>
        <taxon>Insecta</taxon>
        <taxon>Pterygota</taxon>
        <taxon>Neoptera</taxon>
        <taxon>Polyneoptera</taxon>
        <taxon>Phasmatodea</taxon>
        <taxon>Verophasmatodea</taxon>
        <taxon>Anareolatae</taxon>
        <taxon>Phasmatidae</taxon>
        <taxon>Eurycanthinae</taxon>
        <taxon>Dryococelus</taxon>
    </lineage>
</organism>
<gene>
    <name evidence="2" type="ORF">PR048_025745</name>
</gene>
<dbReference type="EMBL" id="JARBHB010000011">
    <property type="protein sequence ID" value="KAJ8872143.1"/>
    <property type="molecule type" value="Genomic_DNA"/>
</dbReference>
<name>A0ABQ9GJD7_9NEOP</name>
<feature type="compositionally biased region" description="Basic and acidic residues" evidence="1">
    <location>
        <begin position="996"/>
        <end position="1006"/>
    </location>
</feature>
<comment type="caution">
    <text evidence="2">The sequence shown here is derived from an EMBL/GenBank/DDBJ whole genome shotgun (WGS) entry which is preliminary data.</text>
</comment>
<feature type="region of interest" description="Disordered" evidence="1">
    <location>
        <begin position="696"/>
        <end position="723"/>
    </location>
</feature>
<reference evidence="2 3" key="1">
    <citation type="submission" date="2023-02" db="EMBL/GenBank/DDBJ databases">
        <title>LHISI_Scaffold_Assembly.</title>
        <authorList>
            <person name="Stuart O.P."/>
            <person name="Cleave R."/>
            <person name="Magrath M.J.L."/>
            <person name="Mikheyev A.S."/>
        </authorList>
    </citation>
    <scope>NUCLEOTIDE SEQUENCE [LARGE SCALE GENOMIC DNA]</scope>
    <source>
        <strain evidence="2">Daus_M_001</strain>
        <tissue evidence="2">Leg muscle</tissue>
    </source>
</reference>
<accession>A0ABQ9GJD7</accession>
<proteinExistence type="predicted"/>
<evidence type="ECO:0000313" key="3">
    <source>
        <dbReference type="Proteomes" id="UP001159363"/>
    </source>
</evidence>
<feature type="region of interest" description="Disordered" evidence="1">
    <location>
        <begin position="22"/>
        <end position="50"/>
    </location>
</feature>
<feature type="compositionally biased region" description="Basic and acidic residues" evidence="1">
    <location>
        <begin position="1043"/>
        <end position="1054"/>
    </location>
</feature>
<evidence type="ECO:0000313" key="2">
    <source>
        <dbReference type="EMBL" id="KAJ8872143.1"/>
    </source>
</evidence>
<sequence>MKGKKVVSRGLRGAAVAEYPQRCCSPHTRHSSTAGTLRQDARETNKRERERERADNIVTYVFALQARRVMEVPLQYVYLRKDIMPQTGTEWYFKVTTRAVNILEHSSIVEDGFTDCLIFNYTTGKKQERVLTVQWRCFTIDLEVTSFTPAGHLPIQCKYSVCTSTLRRSRQQIQTAGLISLAANHYSTLSLRRALEVDLEQRFQKFSVYREQHIKRMLLSEDWRRANSLANEEAVNYGRASRYLAASFNILLTDTRPVLHKLLTRRVSERQPRGLTYVLQRSVINRHSKASAFENNVRKRKTVHHCVNFNEHTDWYESPSEAMFHDTCTCNDTKKRMHRNRFPPGRYSALWSAIESYFTQPTFASKVMLTNYNGGFADDVEVRRGEYEAAPERKSVGKREDPEKSRRPAASCGTIPTREKPAATQPGIEPGWPWWEEGSLIQVSHVLWRVLRDFQRPRYHVTGGIRWRINTSHSHRKLSSCPSTWLKTAFPDCCISKYTNRIRAKSRRYMDWYKVTFNKIWRQINQKQKQLLHKFIKKILHVSAMALWKQTTRRSCQLYDSKSGGHEFDSLSGDLDFGFPWLPESLARLTRASEEDSGYMIAAAAAYQWNVLIARPVTTYRLQKASRHAKLFTGRDSGCVLPSRWSGQHKYCKSLQAESGVELALMSERVPSDRRTSSERGDQQKGCLRLRVSSSEGLADGCGKSPDEGSDVDQQRDCPPPLPSPTCAMPRICVENMGGGGTRASLRSQLTRKESWLFEARVLDHGAACWLEYWAAVYPLKVTTFSSEGHDCFESPQHSPAVISGKHLGKTEMRMAGPGLEPMSSRTRVRNFPGVYILQCCLEGVVIMLPYGHKSDLDNPLTTSTSWTIPRAFSYVEHMADIAVERWGFPHQSIPQLLYIHLTTTLWSSAAMQERGKREIPEKNRRPAASSGTISTCENPGVTRPEIELGCHWWDASRLTAQSPRPQREGEEEKKGGRGRGRERERTRERKIKKEKNREINKEPATERQMVTSERLMRMERRSRKMTKINNPVKAGMSRKQKVHEEEMGDEKKD</sequence>
<evidence type="ECO:0000256" key="1">
    <source>
        <dbReference type="SAM" id="MobiDB-lite"/>
    </source>
</evidence>
<keyword evidence="3" id="KW-1185">Reference proteome</keyword>
<feature type="compositionally biased region" description="Basic and acidic residues" evidence="1">
    <location>
        <begin position="966"/>
        <end position="988"/>
    </location>
</feature>
<protein>
    <submittedName>
        <fullName evidence="2">Uncharacterized protein</fullName>
    </submittedName>
</protein>